<keyword evidence="4" id="KW-1185">Reference proteome</keyword>
<dbReference type="AlphaFoldDB" id="A0A9J6GP35"/>
<dbReference type="SUPFAM" id="SSF50729">
    <property type="entry name" value="PH domain-like"/>
    <property type="match status" value="1"/>
</dbReference>
<organism evidence="3 4">
    <name type="scientific">Haemaphysalis longicornis</name>
    <name type="common">Bush tick</name>
    <dbReference type="NCBI Taxonomy" id="44386"/>
    <lineage>
        <taxon>Eukaryota</taxon>
        <taxon>Metazoa</taxon>
        <taxon>Ecdysozoa</taxon>
        <taxon>Arthropoda</taxon>
        <taxon>Chelicerata</taxon>
        <taxon>Arachnida</taxon>
        <taxon>Acari</taxon>
        <taxon>Parasitiformes</taxon>
        <taxon>Ixodida</taxon>
        <taxon>Ixodoidea</taxon>
        <taxon>Ixodidae</taxon>
        <taxon>Haemaphysalinae</taxon>
        <taxon>Haemaphysalis</taxon>
    </lineage>
</organism>
<comment type="caution">
    <text evidence="3">The sequence shown here is derived from an EMBL/GenBank/DDBJ whole genome shotgun (WGS) entry which is preliminary data.</text>
</comment>
<dbReference type="InterPro" id="IPR000299">
    <property type="entry name" value="FERM_domain"/>
</dbReference>
<name>A0A9J6GP35_HAELO</name>
<dbReference type="Gene3D" id="2.30.29.30">
    <property type="entry name" value="Pleckstrin-homology domain (PH domain)/Phosphotyrosine-binding domain (PTB)"/>
    <property type="match status" value="1"/>
</dbReference>
<dbReference type="VEuPathDB" id="VectorBase:HLOH_047897"/>
<reference evidence="3 4" key="1">
    <citation type="journal article" date="2020" name="Cell">
        <title>Large-Scale Comparative Analyses of Tick Genomes Elucidate Their Genetic Diversity and Vector Capacities.</title>
        <authorList>
            <consortium name="Tick Genome and Microbiome Consortium (TIGMIC)"/>
            <person name="Jia N."/>
            <person name="Wang J."/>
            <person name="Shi W."/>
            <person name="Du L."/>
            <person name="Sun Y."/>
            <person name="Zhan W."/>
            <person name="Jiang J.F."/>
            <person name="Wang Q."/>
            <person name="Zhang B."/>
            <person name="Ji P."/>
            <person name="Bell-Sakyi L."/>
            <person name="Cui X.M."/>
            <person name="Yuan T.T."/>
            <person name="Jiang B.G."/>
            <person name="Yang W.F."/>
            <person name="Lam T.T."/>
            <person name="Chang Q.C."/>
            <person name="Ding S.J."/>
            <person name="Wang X.J."/>
            <person name="Zhu J.G."/>
            <person name="Ruan X.D."/>
            <person name="Zhao L."/>
            <person name="Wei J.T."/>
            <person name="Ye R.Z."/>
            <person name="Que T.C."/>
            <person name="Du C.H."/>
            <person name="Zhou Y.H."/>
            <person name="Cheng J.X."/>
            <person name="Dai P.F."/>
            <person name="Guo W.B."/>
            <person name="Han X.H."/>
            <person name="Huang E.J."/>
            <person name="Li L.F."/>
            <person name="Wei W."/>
            <person name="Gao Y.C."/>
            <person name="Liu J.Z."/>
            <person name="Shao H.Z."/>
            <person name="Wang X."/>
            <person name="Wang C.C."/>
            <person name="Yang T.C."/>
            <person name="Huo Q.B."/>
            <person name="Li W."/>
            <person name="Chen H.Y."/>
            <person name="Chen S.E."/>
            <person name="Zhou L.G."/>
            <person name="Ni X.B."/>
            <person name="Tian J.H."/>
            <person name="Sheng Y."/>
            <person name="Liu T."/>
            <person name="Pan Y.S."/>
            <person name="Xia L.Y."/>
            <person name="Li J."/>
            <person name="Zhao F."/>
            <person name="Cao W.C."/>
        </authorList>
    </citation>
    <scope>NUCLEOTIDE SEQUENCE [LARGE SCALE GENOMIC DNA]</scope>
    <source>
        <tissue evidence="3">Larvae</tissue>
    </source>
</reference>
<protein>
    <recommendedName>
        <fullName evidence="2">FERM domain-containing protein</fullName>
    </recommendedName>
</protein>
<evidence type="ECO:0000259" key="2">
    <source>
        <dbReference type="PROSITE" id="PS50057"/>
    </source>
</evidence>
<evidence type="ECO:0000256" key="1">
    <source>
        <dbReference type="SAM" id="MobiDB-lite"/>
    </source>
</evidence>
<dbReference type="InterPro" id="IPR002404">
    <property type="entry name" value="IRS_PTB"/>
</dbReference>
<dbReference type="EMBL" id="JABSTR010000010">
    <property type="protein sequence ID" value="KAH9380262.1"/>
    <property type="molecule type" value="Genomic_DNA"/>
</dbReference>
<feature type="domain" description="FERM" evidence="2">
    <location>
        <begin position="1"/>
        <end position="149"/>
    </location>
</feature>
<feature type="region of interest" description="Disordered" evidence="1">
    <location>
        <begin position="168"/>
        <end position="216"/>
    </location>
</feature>
<evidence type="ECO:0000313" key="4">
    <source>
        <dbReference type="Proteomes" id="UP000821853"/>
    </source>
</evidence>
<dbReference type="Pfam" id="PF02174">
    <property type="entry name" value="IRS"/>
    <property type="match status" value="1"/>
</dbReference>
<dbReference type="Proteomes" id="UP000821853">
    <property type="component" value="Chromosome 8"/>
</dbReference>
<evidence type="ECO:0000313" key="3">
    <source>
        <dbReference type="EMBL" id="KAH9380262.1"/>
    </source>
</evidence>
<gene>
    <name evidence="3" type="ORF">HPB48_018194</name>
</gene>
<dbReference type="PANTHER" id="PTHR46049:SF3">
    <property type="entry name" value="MYOSIN VIIA"/>
    <property type="match status" value="1"/>
</dbReference>
<dbReference type="OrthoDB" id="6412967at2759"/>
<accession>A0A9J6GP35</accession>
<dbReference type="PANTHER" id="PTHR46049">
    <property type="entry name" value="AGAP003327-PA"/>
    <property type="match status" value="1"/>
</dbReference>
<dbReference type="InterPro" id="IPR051724">
    <property type="entry name" value="Actin_motor_Myosin"/>
</dbReference>
<sequence length="216" mass="23733">MAQCLPMRLLKLISGDHVVTQHQALAGMNVQESKRAFLALLQSWPLHRATIFEVTQSYTSSWPKTLWFAVDQTGVHLLELRSRNVLCACDYESIVNYSPSLNSLMIVTGGGKKGAKYIFTTKPGTSALTSALQIAGLIKDYSNVIQLKRKPTERMWHTPLSYNEAATTVTPDGRSELTSPQGAAPPSEAQQPTPVTRPVSILYKPPPPLLVGEDFV</sequence>
<proteinExistence type="predicted"/>
<feature type="compositionally biased region" description="Polar residues" evidence="1">
    <location>
        <begin position="168"/>
        <end position="181"/>
    </location>
</feature>
<dbReference type="PROSITE" id="PS50057">
    <property type="entry name" value="FERM_3"/>
    <property type="match status" value="1"/>
</dbReference>
<dbReference type="InterPro" id="IPR011993">
    <property type="entry name" value="PH-like_dom_sf"/>
</dbReference>